<keyword evidence="2" id="KW-0732">Signal</keyword>
<dbReference type="Pfam" id="PF04966">
    <property type="entry name" value="OprB"/>
    <property type="match status" value="1"/>
</dbReference>
<dbReference type="Gene3D" id="2.40.160.180">
    <property type="entry name" value="Carbohydrate-selective porin OprB"/>
    <property type="match status" value="1"/>
</dbReference>
<dbReference type="Pfam" id="PF00395">
    <property type="entry name" value="SLH"/>
    <property type="match status" value="1"/>
</dbReference>
<dbReference type="PANTHER" id="PTHR43308:SF1">
    <property type="entry name" value="OUTER MEMBRANE PROTEIN ALPHA"/>
    <property type="match status" value="1"/>
</dbReference>
<evidence type="ECO:0000313" key="5">
    <source>
        <dbReference type="Proteomes" id="UP000185860"/>
    </source>
</evidence>
<reference evidence="4 5" key="1">
    <citation type="submission" date="2016-11" db="EMBL/GenBank/DDBJ databases">
        <title>Draft Genome Sequences of Nine Cyanobacterial Strains from Diverse Habitats.</title>
        <authorList>
            <person name="Zhu T."/>
            <person name="Hou S."/>
            <person name="Lu X."/>
            <person name="Hess W.R."/>
        </authorList>
    </citation>
    <scope>NUCLEOTIDE SEQUENCE [LARGE SCALE GENOMIC DNA]</scope>
    <source>
        <strain evidence="4 5">IAM M-71</strain>
    </source>
</reference>
<evidence type="ECO:0000256" key="1">
    <source>
        <dbReference type="ARBA" id="ARBA00008769"/>
    </source>
</evidence>
<dbReference type="STRING" id="454136.NIES2119_29255"/>
<dbReference type="Proteomes" id="UP000185860">
    <property type="component" value="Unassembled WGS sequence"/>
</dbReference>
<organism evidence="4 5">
    <name type="scientific">[Phormidium ambiguum] IAM M-71</name>
    <dbReference type="NCBI Taxonomy" id="454136"/>
    <lineage>
        <taxon>Bacteria</taxon>
        <taxon>Bacillati</taxon>
        <taxon>Cyanobacteriota</taxon>
        <taxon>Cyanophyceae</taxon>
        <taxon>Oscillatoriophycideae</taxon>
        <taxon>Aerosakkonematales</taxon>
        <taxon>Aerosakkonemataceae</taxon>
        <taxon>Floridanema</taxon>
    </lineage>
</organism>
<dbReference type="OrthoDB" id="580845at2"/>
<feature type="chain" id="PRO_5011830229" evidence="2">
    <location>
        <begin position="29"/>
        <end position="596"/>
    </location>
</feature>
<dbReference type="GO" id="GO:0016020">
    <property type="term" value="C:membrane"/>
    <property type="evidence" value="ECO:0007669"/>
    <property type="project" value="InterPro"/>
</dbReference>
<dbReference type="PANTHER" id="PTHR43308">
    <property type="entry name" value="OUTER MEMBRANE PROTEIN ALPHA-RELATED"/>
    <property type="match status" value="1"/>
</dbReference>
<comment type="similarity">
    <text evidence="1 2">Belongs to the OprB family.</text>
</comment>
<feature type="domain" description="SLH" evidence="3">
    <location>
        <begin position="78"/>
        <end position="142"/>
    </location>
</feature>
<sequence>MNNFVWKSWLISPAILVASGLMSWGAIAAEVTDNGKGKGESAIVISQVPDVIETNTIDDLNQTATDSLDPSELDQVTSVSQLRDVQPTDWAFQALQSLVERYGCIEGYPDRTYRGNRAMTRYEFAAGLNSCLDRIQELIAALPQGINKEDLDRLRRLQEEFGAELATLRGRVDALEARVTEVEANQFSTTTKLSGLVTFNVTTASIGGDNVKVEGFSGPPAIAMRDPVTNRPMVRRADNPNTTLSGLAWLTLNTSFTGRDSLVTKLVAGNGNSPVNQLLSAGLFNTAGTPFFDQTAGPNANEVVLGELFYSFPVSDNLRVTVGPRINWFLHFDFNPFTLPFTGANTFNSINSTTMTSTKRGAGAVVEWNISKNFEFRTAYLVENIEFIPGVRPAADPNRGMFNGADTITAELTVKPAPTANIRFLYQRSNLARNFAGQISAQPILGVADDGFGGRVHDATADTFGVNFDWLITKGFGIFGRYYYSTTNISPINPGLPDGNINAQNIQAGLAFPDLVKRGALATLTFVIPFDILEGRRYLVAGGGNGGTQYEIGATYFFPLSQNIGIVPSLYVISNINNFDDNPTVFVGNLQTEFRF</sequence>
<dbReference type="InterPro" id="IPR038673">
    <property type="entry name" value="OprB_sf"/>
</dbReference>
<dbReference type="EMBL" id="MRCE01000053">
    <property type="protein sequence ID" value="OKH31174.1"/>
    <property type="molecule type" value="Genomic_DNA"/>
</dbReference>
<gene>
    <name evidence="4" type="ORF">NIES2119_29255</name>
</gene>
<dbReference type="GO" id="GO:0008643">
    <property type="term" value="P:carbohydrate transport"/>
    <property type="evidence" value="ECO:0007669"/>
    <property type="project" value="InterPro"/>
</dbReference>
<name>A0A1U7I4P1_9CYAN</name>
<dbReference type="InterPro" id="IPR051465">
    <property type="entry name" value="Cell_Envelope_Struct_Comp"/>
</dbReference>
<dbReference type="AlphaFoldDB" id="A0A1U7I4P1"/>
<dbReference type="InterPro" id="IPR047684">
    <property type="entry name" value="Por_som-like"/>
</dbReference>
<proteinExistence type="inferred from homology"/>
<evidence type="ECO:0000259" key="3">
    <source>
        <dbReference type="PROSITE" id="PS51272"/>
    </source>
</evidence>
<dbReference type="RefSeq" id="WP_073597012.1">
    <property type="nucleotide sequence ID" value="NZ_MRCE01000053.1"/>
</dbReference>
<evidence type="ECO:0000313" key="4">
    <source>
        <dbReference type="EMBL" id="OKH31174.1"/>
    </source>
</evidence>
<dbReference type="PROSITE" id="PS51272">
    <property type="entry name" value="SLH"/>
    <property type="match status" value="1"/>
</dbReference>
<accession>A0A1U7I4P1</accession>
<dbReference type="InterPro" id="IPR007049">
    <property type="entry name" value="Carb-sel_porin_OprB"/>
</dbReference>
<dbReference type="GO" id="GO:0015288">
    <property type="term" value="F:porin activity"/>
    <property type="evidence" value="ECO:0007669"/>
    <property type="project" value="InterPro"/>
</dbReference>
<comment type="caution">
    <text evidence="4">The sequence shown here is derived from an EMBL/GenBank/DDBJ whole genome shotgun (WGS) entry which is preliminary data.</text>
</comment>
<dbReference type="InterPro" id="IPR001119">
    <property type="entry name" value="SLH_dom"/>
</dbReference>
<dbReference type="NCBIfam" id="NF033921">
    <property type="entry name" value="por_somb"/>
    <property type="match status" value="1"/>
</dbReference>
<evidence type="ECO:0000256" key="2">
    <source>
        <dbReference type="RuleBase" id="RU363072"/>
    </source>
</evidence>
<feature type="signal peptide" evidence="2">
    <location>
        <begin position="1"/>
        <end position="28"/>
    </location>
</feature>
<protein>
    <submittedName>
        <fullName evidence="4">Porin</fullName>
    </submittedName>
</protein>